<protein>
    <recommendedName>
        <fullName evidence="7">DNA 3'-5' helicase</fullName>
        <ecNumber evidence="7">5.6.2.4</ecNumber>
    </recommendedName>
</protein>
<evidence type="ECO:0000259" key="9">
    <source>
        <dbReference type="PROSITE" id="PS51198"/>
    </source>
</evidence>
<dbReference type="Pfam" id="PF13361">
    <property type="entry name" value="UvrD_C"/>
    <property type="match status" value="2"/>
</dbReference>
<dbReference type="InterPro" id="IPR000212">
    <property type="entry name" value="DNA_helicase_UvrD/REP"/>
</dbReference>
<dbReference type="Gene3D" id="3.40.50.300">
    <property type="entry name" value="P-loop containing nucleotide triphosphate hydrolases"/>
    <property type="match status" value="2"/>
</dbReference>
<keyword evidence="4" id="KW-0067">ATP-binding</keyword>
<dbReference type="PROSITE" id="PS51198">
    <property type="entry name" value="UVRD_HELICASE_ATP_BIND"/>
    <property type="match status" value="1"/>
</dbReference>
<dbReference type="EC" id="5.6.2.4" evidence="7"/>
<evidence type="ECO:0000256" key="6">
    <source>
        <dbReference type="ARBA" id="ARBA00034617"/>
    </source>
</evidence>
<proteinExistence type="predicted"/>
<evidence type="ECO:0000256" key="8">
    <source>
        <dbReference type="ARBA" id="ARBA00048988"/>
    </source>
</evidence>
<dbReference type="PANTHER" id="PTHR11070:SF2">
    <property type="entry name" value="ATP-DEPENDENT DNA HELICASE SRS2"/>
    <property type="match status" value="1"/>
</dbReference>
<organism evidence="10">
    <name type="scientific">viral metagenome</name>
    <dbReference type="NCBI Taxonomy" id="1070528"/>
    <lineage>
        <taxon>unclassified sequences</taxon>
        <taxon>metagenomes</taxon>
        <taxon>organismal metagenomes</taxon>
    </lineage>
</organism>
<dbReference type="GO" id="GO:0043138">
    <property type="term" value="F:3'-5' DNA helicase activity"/>
    <property type="evidence" value="ECO:0007669"/>
    <property type="project" value="UniProtKB-EC"/>
</dbReference>
<evidence type="ECO:0000256" key="2">
    <source>
        <dbReference type="ARBA" id="ARBA00022801"/>
    </source>
</evidence>
<dbReference type="Pfam" id="PF00580">
    <property type="entry name" value="UvrD-helicase"/>
    <property type="match status" value="2"/>
</dbReference>
<dbReference type="SUPFAM" id="SSF52540">
    <property type="entry name" value="P-loop containing nucleoside triphosphate hydrolases"/>
    <property type="match status" value="1"/>
</dbReference>
<dbReference type="InterPro" id="IPR027417">
    <property type="entry name" value="P-loop_NTPase"/>
</dbReference>
<feature type="domain" description="UvrD-like helicase ATP-binding" evidence="9">
    <location>
        <begin position="10"/>
        <end position="207"/>
    </location>
</feature>
<reference evidence="10" key="1">
    <citation type="journal article" date="2020" name="Nature">
        <title>Giant virus diversity and host interactions through global metagenomics.</title>
        <authorList>
            <person name="Schulz F."/>
            <person name="Roux S."/>
            <person name="Paez-Espino D."/>
            <person name="Jungbluth S."/>
            <person name="Walsh D.A."/>
            <person name="Denef V.J."/>
            <person name="McMahon K.D."/>
            <person name="Konstantinidis K.T."/>
            <person name="Eloe-Fadrosh E.A."/>
            <person name="Kyrpides N.C."/>
            <person name="Woyke T."/>
        </authorList>
    </citation>
    <scope>NUCLEOTIDE SEQUENCE</scope>
    <source>
        <strain evidence="10">GVMAG-M-3300010158-60</strain>
    </source>
</reference>
<keyword evidence="1" id="KW-0547">Nucleotide-binding</keyword>
<comment type="catalytic activity">
    <reaction evidence="6">
        <text>Couples ATP hydrolysis with the unwinding of duplex DNA by translocating in the 3'-5' direction.</text>
        <dbReference type="EC" id="5.6.2.4"/>
    </reaction>
</comment>
<evidence type="ECO:0000256" key="3">
    <source>
        <dbReference type="ARBA" id="ARBA00022806"/>
    </source>
</evidence>
<dbReference type="GO" id="GO:0003677">
    <property type="term" value="F:DNA binding"/>
    <property type="evidence" value="ECO:0007669"/>
    <property type="project" value="InterPro"/>
</dbReference>
<dbReference type="EMBL" id="MN739109">
    <property type="protein sequence ID" value="QHS89430.1"/>
    <property type="molecule type" value="Genomic_DNA"/>
</dbReference>
<comment type="catalytic activity">
    <reaction evidence="8">
        <text>ATP + H2O = ADP + phosphate + H(+)</text>
        <dbReference type="Rhea" id="RHEA:13065"/>
        <dbReference type="ChEBI" id="CHEBI:15377"/>
        <dbReference type="ChEBI" id="CHEBI:15378"/>
        <dbReference type="ChEBI" id="CHEBI:30616"/>
        <dbReference type="ChEBI" id="CHEBI:43474"/>
        <dbReference type="ChEBI" id="CHEBI:456216"/>
        <dbReference type="EC" id="5.6.2.4"/>
    </reaction>
</comment>
<evidence type="ECO:0000256" key="4">
    <source>
        <dbReference type="ARBA" id="ARBA00022840"/>
    </source>
</evidence>
<keyword evidence="5" id="KW-0413">Isomerase</keyword>
<dbReference type="InterPro" id="IPR014017">
    <property type="entry name" value="DNA_helicase_UvrD-like_C"/>
</dbReference>
<evidence type="ECO:0000256" key="1">
    <source>
        <dbReference type="ARBA" id="ARBA00022741"/>
    </source>
</evidence>
<dbReference type="CDD" id="cd18807">
    <property type="entry name" value="SF1_C_UvrD"/>
    <property type="match status" value="1"/>
</dbReference>
<dbReference type="CDD" id="cd17932">
    <property type="entry name" value="DEXQc_UvrD"/>
    <property type="match status" value="1"/>
</dbReference>
<sequence length="763" mass="87784">MFHFSKKSIRVNDEQSAAILRPPGVHQRILASAGSGKTTTLTARIAQLIEGFGVPADRIVLMTFSRNAANQMKARIEALIGPTRIWAGTFHGLSRELLQQFSPESLKTLYFVDELIGMGEEWLKTQKGRAWVGKLRYVVVDEFQDINEAQWRMIERLLHPGASLIIVGDDCQNIYTWRGSHVKYILELHTKIRGLVDDQLRRNYRSRESIIRVANTVMARIPTLEGKGSMLAEKKGGEKPHVRFFYRLCDETDWIIKTIQECIKKEGVTIAVLARTNSDLYRIEEEMIQNGLKCRLRDIGIDEVTGEGAVIDLVTLHASKGLEWDIVFLINCNDDVFPSSKKPHNIVCERRLFYVGVTRAREVLHFSYTRDERALSRFVREIPNQLMTYHGLARFCLSDLEITEGKKRLRDLIAGLDGDALAELRKDGILNWLSKDCLQIDSVFRPGEVWTTPSWATGEHLGDFHRFLRIWVLRQTALIANIPFRETVVEKMLFTLRIFSEDREFWQSWSNELRDCILEFFDGEEARATPPSIDYTMIDQWAKKRGLPWEPRDLIRATSIVAKIRGQLRPLRFDSYSLEEFRIAPARYVVPTEWRADVLRSWRRLSDPEKSWKECLVDMWKMGAMSLVAEGRNAAMYRATAMSDKLADDDLHEYLECLDARLTEWLSKRQIVGMSEQVSYEDQFNETIDLHTVTKSEGAFWKIGEKAETGDYVFLAMTSWFSGLKNSSVGIFLPLEGRLFTLSLPVDWEIKAKHLLIKASAAS</sequence>
<dbReference type="PANTHER" id="PTHR11070">
    <property type="entry name" value="UVRD / RECB / PCRA DNA HELICASE FAMILY MEMBER"/>
    <property type="match status" value="1"/>
</dbReference>
<dbReference type="GO" id="GO:0005524">
    <property type="term" value="F:ATP binding"/>
    <property type="evidence" value="ECO:0007669"/>
    <property type="project" value="UniProtKB-KW"/>
</dbReference>
<keyword evidence="3" id="KW-0347">Helicase</keyword>
<dbReference type="GO" id="GO:0016787">
    <property type="term" value="F:hydrolase activity"/>
    <property type="evidence" value="ECO:0007669"/>
    <property type="project" value="UniProtKB-KW"/>
</dbReference>
<evidence type="ECO:0000256" key="7">
    <source>
        <dbReference type="ARBA" id="ARBA00034808"/>
    </source>
</evidence>
<name>A0A6C0BBK2_9ZZZZ</name>
<evidence type="ECO:0000313" key="10">
    <source>
        <dbReference type="EMBL" id="QHS89430.1"/>
    </source>
</evidence>
<keyword evidence="2" id="KW-0378">Hydrolase</keyword>
<dbReference type="AlphaFoldDB" id="A0A6C0BBK2"/>
<accession>A0A6C0BBK2</accession>
<dbReference type="InterPro" id="IPR014016">
    <property type="entry name" value="UvrD-like_ATP-bd"/>
</dbReference>
<evidence type="ECO:0000256" key="5">
    <source>
        <dbReference type="ARBA" id="ARBA00023235"/>
    </source>
</evidence>